<dbReference type="STRING" id="1150625.Q75_08285"/>
<dbReference type="OrthoDB" id="2680098at2"/>
<dbReference type="Gene3D" id="3.30.420.10">
    <property type="entry name" value="Ribonuclease H-like superfamily/Ribonuclease H"/>
    <property type="match status" value="1"/>
</dbReference>
<proteinExistence type="predicted"/>
<dbReference type="GO" id="GO:0003676">
    <property type="term" value="F:nucleic acid binding"/>
    <property type="evidence" value="ECO:0007669"/>
    <property type="project" value="InterPro"/>
</dbReference>
<evidence type="ECO:0000313" key="2">
    <source>
        <dbReference type="EMBL" id="KUP06513.1"/>
    </source>
</evidence>
<comment type="caution">
    <text evidence="2">The sequence shown here is derived from an EMBL/GenBank/DDBJ whole genome shotgun (WGS) entry which is preliminary data.</text>
</comment>
<feature type="domain" description="RNase H type-1" evidence="1">
    <location>
        <begin position="70"/>
        <end position="207"/>
    </location>
</feature>
<evidence type="ECO:0000313" key="3">
    <source>
        <dbReference type="Proteomes" id="UP000074108"/>
    </source>
</evidence>
<dbReference type="GO" id="GO:0004523">
    <property type="term" value="F:RNA-DNA hybrid ribonuclease activity"/>
    <property type="evidence" value="ECO:0007669"/>
    <property type="project" value="InterPro"/>
</dbReference>
<keyword evidence="3" id="KW-1185">Reference proteome</keyword>
<reference evidence="2 3" key="1">
    <citation type="journal article" date="2016" name="Front. Microbiol.">
        <title>Microevolution Analysis of Bacillus coahuilensis Unveils Differences in Phosphorus Acquisition Strategies and Their Regulation.</title>
        <authorList>
            <person name="Gomez-Lunar Z."/>
            <person name="Hernandez-Gonzalez I."/>
            <person name="Rodriguez-Torres M.D."/>
            <person name="Souza V."/>
            <person name="Olmedo-Alvarez G."/>
        </authorList>
    </citation>
    <scope>NUCLEOTIDE SEQUENCE [LARGE SCALE GENOMIC DNA]</scope>
    <source>
        <strain evidence="3">p1.1.43</strain>
    </source>
</reference>
<sequence>MQLKIHYVFKSKNIQDVWFESSWMNNHSIVTMIDEIERTGRVQELKVIDELGHEWSKKEFFKLNRKLNEEPDDITIFFDGGWMKEEKRAGIGFVIYYQKSGEHFRIRQNGQLDFLEDNNEAEYAALFEALKIIEEIGVHSKKISIRGDSQVVLNQLVGEWPCFEDHYNRWLDRIEEKIKKMQLILDVEVISRKDNVEAHKLASQALEQIPISSHKVI</sequence>
<name>A0A147K8J1_9BACI</name>
<dbReference type="PATRIC" id="fig|1150625.3.peg.1752"/>
<dbReference type="NCBIfam" id="NF005822">
    <property type="entry name" value="PRK07708.1"/>
    <property type="match status" value="1"/>
</dbReference>
<dbReference type="RefSeq" id="WP_059282891.1">
    <property type="nucleotide sequence ID" value="NZ_LDYG01000028.1"/>
</dbReference>
<dbReference type="AlphaFoldDB" id="A0A147K8J1"/>
<protein>
    <recommendedName>
        <fullName evidence="1">RNase H type-1 domain-containing protein</fullName>
    </recommendedName>
</protein>
<dbReference type="InterPro" id="IPR036397">
    <property type="entry name" value="RNaseH_sf"/>
</dbReference>
<dbReference type="Pfam" id="PF13456">
    <property type="entry name" value="RVT_3"/>
    <property type="match status" value="1"/>
</dbReference>
<dbReference type="SUPFAM" id="SSF53098">
    <property type="entry name" value="Ribonuclease H-like"/>
    <property type="match status" value="1"/>
</dbReference>
<dbReference type="EMBL" id="LDYG01000028">
    <property type="protein sequence ID" value="KUP06513.1"/>
    <property type="molecule type" value="Genomic_DNA"/>
</dbReference>
<dbReference type="CDD" id="cd09279">
    <property type="entry name" value="RNase_HI_like"/>
    <property type="match status" value="1"/>
</dbReference>
<dbReference type="PANTHER" id="PTHR48475:SF1">
    <property type="entry name" value="RNASE H TYPE-1 DOMAIN-CONTAINING PROTEIN"/>
    <property type="match status" value="1"/>
</dbReference>
<dbReference type="InterPro" id="IPR002156">
    <property type="entry name" value="RNaseH_domain"/>
</dbReference>
<evidence type="ECO:0000259" key="1">
    <source>
        <dbReference type="PROSITE" id="PS50879"/>
    </source>
</evidence>
<dbReference type="PANTHER" id="PTHR48475">
    <property type="entry name" value="RIBONUCLEASE H"/>
    <property type="match status" value="1"/>
</dbReference>
<dbReference type="InterPro" id="IPR012337">
    <property type="entry name" value="RNaseH-like_sf"/>
</dbReference>
<dbReference type="Proteomes" id="UP000074108">
    <property type="component" value="Unassembled WGS sequence"/>
</dbReference>
<gene>
    <name evidence="2" type="ORF">Q75_08285</name>
</gene>
<dbReference type="PROSITE" id="PS50879">
    <property type="entry name" value="RNASE_H_1"/>
    <property type="match status" value="1"/>
</dbReference>
<organism evidence="2 3">
    <name type="scientific">Bacillus coahuilensis p1.1.43</name>
    <dbReference type="NCBI Taxonomy" id="1150625"/>
    <lineage>
        <taxon>Bacteria</taxon>
        <taxon>Bacillati</taxon>
        <taxon>Bacillota</taxon>
        <taxon>Bacilli</taxon>
        <taxon>Bacillales</taxon>
        <taxon>Bacillaceae</taxon>
        <taxon>Bacillus</taxon>
    </lineage>
</organism>
<accession>A0A147K8J1</accession>